<keyword evidence="2" id="KW-0238">DNA-binding</keyword>
<dbReference type="GO" id="GO:0003700">
    <property type="term" value="F:DNA-binding transcription factor activity"/>
    <property type="evidence" value="ECO:0007669"/>
    <property type="project" value="InterPro"/>
</dbReference>
<dbReference type="PANTHER" id="PTHR30514">
    <property type="entry name" value="GLUCOKINASE"/>
    <property type="match status" value="1"/>
</dbReference>
<accession>A0A367YSC3</accession>
<evidence type="ECO:0000256" key="4">
    <source>
        <dbReference type="SAM" id="MobiDB-lite"/>
    </source>
</evidence>
<evidence type="ECO:0000313" key="8">
    <source>
        <dbReference type="Proteomes" id="UP000252770"/>
    </source>
</evidence>
<dbReference type="CDD" id="cd05013">
    <property type="entry name" value="SIS_RpiR"/>
    <property type="match status" value="1"/>
</dbReference>
<keyword evidence="3" id="KW-0804">Transcription</keyword>
<evidence type="ECO:0000256" key="3">
    <source>
        <dbReference type="ARBA" id="ARBA00023163"/>
    </source>
</evidence>
<protein>
    <submittedName>
        <fullName evidence="7">MurR/RpiR family transcriptional regulator</fullName>
    </submittedName>
</protein>
<feature type="domain" description="HTH rpiR-type" evidence="5">
    <location>
        <begin position="14"/>
        <end position="90"/>
    </location>
</feature>
<dbReference type="Pfam" id="PF01418">
    <property type="entry name" value="HTH_6"/>
    <property type="match status" value="1"/>
</dbReference>
<dbReference type="GO" id="GO:1901135">
    <property type="term" value="P:carbohydrate derivative metabolic process"/>
    <property type="evidence" value="ECO:0007669"/>
    <property type="project" value="InterPro"/>
</dbReference>
<dbReference type="PROSITE" id="PS51071">
    <property type="entry name" value="HTH_RPIR"/>
    <property type="match status" value="1"/>
</dbReference>
<dbReference type="InterPro" id="IPR000281">
    <property type="entry name" value="HTH_RpiR"/>
</dbReference>
<evidence type="ECO:0000256" key="1">
    <source>
        <dbReference type="ARBA" id="ARBA00023015"/>
    </source>
</evidence>
<dbReference type="GO" id="GO:0097367">
    <property type="term" value="F:carbohydrate derivative binding"/>
    <property type="evidence" value="ECO:0007669"/>
    <property type="project" value="InterPro"/>
</dbReference>
<dbReference type="GO" id="GO:0003677">
    <property type="term" value="F:DNA binding"/>
    <property type="evidence" value="ECO:0007669"/>
    <property type="project" value="UniProtKB-KW"/>
</dbReference>
<dbReference type="Gene3D" id="3.40.50.10490">
    <property type="entry name" value="Glucose-6-phosphate isomerase like protein, domain 1"/>
    <property type="match status" value="1"/>
</dbReference>
<keyword evidence="1" id="KW-0805">Transcription regulation</keyword>
<dbReference type="InterPro" id="IPR035472">
    <property type="entry name" value="RpiR-like_SIS"/>
</dbReference>
<dbReference type="AlphaFoldDB" id="A0A367YSC3"/>
<evidence type="ECO:0000256" key="2">
    <source>
        <dbReference type="ARBA" id="ARBA00023125"/>
    </source>
</evidence>
<proteinExistence type="predicted"/>
<dbReference type="PANTHER" id="PTHR30514:SF1">
    <property type="entry name" value="HTH-TYPE TRANSCRIPTIONAL REGULATOR HEXR-RELATED"/>
    <property type="match status" value="1"/>
</dbReference>
<dbReference type="InterPro" id="IPR046348">
    <property type="entry name" value="SIS_dom_sf"/>
</dbReference>
<dbReference type="SUPFAM" id="SSF46689">
    <property type="entry name" value="Homeodomain-like"/>
    <property type="match status" value="1"/>
</dbReference>
<dbReference type="Proteomes" id="UP000252770">
    <property type="component" value="Unassembled WGS sequence"/>
</dbReference>
<comment type="caution">
    <text evidence="7">The sequence shown here is derived from an EMBL/GenBank/DDBJ whole genome shotgun (WGS) entry which is preliminary data.</text>
</comment>
<feature type="region of interest" description="Disordered" evidence="4">
    <location>
        <begin position="296"/>
        <end position="336"/>
    </location>
</feature>
<feature type="compositionally biased region" description="Polar residues" evidence="4">
    <location>
        <begin position="327"/>
        <end position="336"/>
    </location>
</feature>
<evidence type="ECO:0000259" key="5">
    <source>
        <dbReference type="PROSITE" id="PS51071"/>
    </source>
</evidence>
<dbReference type="Pfam" id="PF01380">
    <property type="entry name" value="SIS"/>
    <property type="match status" value="1"/>
</dbReference>
<dbReference type="InterPro" id="IPR047640">
    <property type="entry name" value="RpiR-like"/>
</dbReference>
<sequence length="336" mass="35854">MGTQGAVTAGDSSPSVMSRIHRALPEMSAAMVKIANFLLEHPRTPLEYSIVELAEETGTSAATVTRFCRLLGFAGYVPFRVAVASDIGRDSASSWQTDIGQEFHPDDEPRVVLDTLIGTHTRSLQQTADQLDLGLMAEAARRIASCRHFDIYGIGGSAVMAAELQGRLYRIGISCHHWSELHNGLTSAALQDADCVALAISNTGRTEATIQMLEQAGRSGAFTVAITNNPSSPAAAGADLSITTSAFGRFLQPDDLAAKHVQLLVLDLLYLLVAQENYTRATSSLAATAVAVAPHRRAPRSTLNHPSPPASARSTAWTPRGTRQHEVSTTTTPRKA</sequence>
<dbReference type="InterPro" id="IPR001347">
    <property type="entry name" value="SIS_dom"/>
</dbReference>
<organism evidence="7 8">
    <name type="scientific">Desertihabitans brevis</name>
    <dbReference type="NCBI Taxonomy" id="2268447"/>
    <lineage>
        <taxon>Bacteria</taxon>
        <taxon>Bacillati</taxon>
        <taxon>Actinomycetota</taxon>
        <taxon>Actinomycetes</taxon>
        <taxon>Propionibacteriales</taxon>
        <taxon>Propionibacteriaceae</taxon>
        <taxon>Desertihabitans</taxon>
    </lineage>
</organism>
<dbReference type="InterPro" id="IPR009057">
    <property type="entry name" value="Homeodomain-like_sf"/>
</dbReference>
<dbReference type="Gene3D" id="1.10.10.10">
    <property type="entry name" value="Winged helix-like DNA-binding domain superfamily/Winged helix DNA-binding domain"/>
    <property type="match status" value="1"/>
</dbReference>
<feature type="domain" description="SIS" evidence="6">
    <location>
        <begin position="139"/>
        <end position="279"/>
    </location>
</feature>
<evidence type="ECO:0000259" key="6">
    <source>
        <dbReference type="PROSITE" id="PS51464"/>
    </source>
</evidence>
<gene>
    <name evidence="7" type="ORF">DT076_16235</name>
</gene>
<evidence type="ECO:0000313" key="7">
    <source>
        <dbReference type="EMBL" id="RCK68459.1"/>
    </source>
</evidence>
<dbReference type="PROSITE" id="PS51464">
    <property type="entry name" value="SIS"/>
    <property type="match status" value="1"/>
</dbReference>
<name>A0A367YSC3_9ACTN</name>
<keyword evidence="8" id="KW-1185">Reference proteome</keyword>
<dbReference type="EMBL" id="QOUI01000011">
    <property type="protein sequence ID" value="RCK68459.1"/>
    <property type="molecule type" value="Genomic_DNA"/>
</dbReference>
<dbReference type="SUPFAM" id="SSF53697">
    <property type="entry name" value="SIS domain"/>
    <property type="match status" value="1"/>
</dbReference>
<dbReference type="InterPro" id="IPR036388">
    <property type="entry name" value="WH-like_DNA-bd_sf"/>
</dbReference>
<reference evidence="7 8" key="1">
    <citation type="submission" date="2018-07" db="EMBL/GenBank/DDBJ databases">
        <title>Desertimonas flava gen. nov. sp. nov.</title>
        <authorList>
            <person name="Liu S."/>
        </authorList>
    </citation>
    <scope>NUCLEOTIDE SEQUENCE [LARGE SCALE GENOMIC DNA]</scope>
    <source>
        <strain evidence="7 8">16Sb5-5</strain>
    </source>
</reference>
<dbReference type="RefSeq" id="WP_114127746.1">
    <property type="nucleotide sequence ID" value="NZ_QOUI01000011.1"/>
</dbReference>